<keyword evidence="8" id="KW-1185">Reference proteome</keyword>
<evidence type="ECO:0000256" key="3">
    <source>
        <dbReference type="ARBA" id="ARBA00023316"/>
    </source>
</evidence>
<comment type="similarity">
    <text evidence="4 5">Belongs to the RlpA family.</text>
</comment>
<comment type="function">
    <text evidence="4">Lytic transglycosylase with a strong preference for naked glycan strands that lack stem peptides.</text>
</comment>
<reference evidence="7 8" key="1">
    <citation type="submission" date="2019-08" db="EMBL/GenBank/DDBJ databases">
        <authorList>
            <person name="Luo N."/>
        </authorList>
    </citation>
    <scope>NUCLEOTIDE SEQUENCE [LARGE SCALE GENOMIC DNA]</scope>
    <source>
        <strain evidence="7 8">NCIMB 9442</strain>
    </source>
</reference>
<keyword evidence="1 4" id="KW-0732">Signal</keyword>
<gene>
    <name evidence="4" type="primary">rlpA</name>
    <name evidence="7" type="ORF">FVW20_18565</name>
</gene>
<dbReference type="InterPro" id="IPR036908">
    <property type="entry name" value="RlpA-like_sf"/>
</dbReference>
<evidence type="ECO:0000256" key="4">
    <source>
        <dbReference type="HAMAP-Rule" id="MF_02071"/>
    </source>
</evidence>
<dbReference type="InterPro" id="IPR007730">
    <property type="entry name" value="SPOR-like_dom"/>
</dbReference>
<organism evidence="7 8">
    <name type="scientific">Nitratidesulfovibrio oxamicus</name>
    <dbReference type="NCBI Taxonomy" id="32016"/>
    <lineage>
        <taxon>Bacteria</taxon>
        <taxon>Pseudomonadati</taxon>
        <taxon>Thermodesulfobacteriota</taxon>
        <taxon>Desulfovibrionia</taxon>
        <taxon>Desulfovibrionales</taxon>
        <taxon>Desulfovibrionaceae</taxon>
        <taxon>Nitratidesulfovibrio</taxon>
    </lineage>
</organism>
<feature type="signal peptide" evidence="4">
    <location>
        <begin position="1"/>
        <end position="28"/>
    </location>
</feature>
<evidence type="ECO:0000313" key="8">
    <source>
        <dbReference type="Proteomes" id="UP001194469"/>
    </source>
</evidence>
<dbReference type="Pfam" id="PF05036">
    <property type="entry name" value="SPOR"/>
    <property type="match status" value="1"/>
</dbReference>
<dbReference type="NCBIfam" id="TIGR00413">
    <property type="entry name" value="rlpA"/>
    <property type="match status" value="1"/>
</dbReference>
<dbReference type="InterPro" id="IPR012997">
    <property type="entry name" value="RplA"/>
</dbReference>
<evidence type="ECO:0000256" key="5">
    <source>
        <dbReference type="RuleBase" id="RU003495"/>
    </source>
</evidence>
<dbReference type="HAMAP" id="MF_02071">
    <property type="entry name" value="RlpA"/>
    <property type="match status" value="1"/>
</dbReference>
<dbReference type="InterPro" id="IPR036680">
    <property type="entry name" value="SPOR-like_sf"/>
</dbReference>
<dbReference type="RefSeq" id="WP_196610729.1">
    <property type="nucleotide sequence ID" value="NZ_VRYY01000791.1"/>
</dbReference>
<dbReference type="Proteomes" id="UP001194469">
    <property type="component" value="Unassembled WGS sequence"/>
</dbReference>
<dbReference type="InterPro" id="IPR034718">
    <property type="entry name" value="RlpA"/>
</dbReference>
<comment type="caution">
    <text evidence="7">The sequence shown here is derived from an EMBL/GenBank/DDBJ whole genome shotgun (WGS) entry which is preliminary data.</text>
</comment>
<feature type="chain" id="PRO_5044934093" description="Probable endolytic peptidoglycan transglycosylase RlpA" evidence="4">
    <location>
        <begin position="29"/>
        <end position="217"/>
    </location>
</feature>
<name>A0ABS0J918_9BACT</name>
<accession>A0ABS0J918</accession>
<dbReference type="InterPro" id="IPR009009">
    <property type="entry name" value="RlpA-like_DPBB"/>
</dbReference>
<dbReference type="SUPFAM" id="SSF110997">
    <property type="entry name" value="Sporulation related repeat"/>
    <property type="match status" value="1"/>
</dbReference>
<sequence length="217" mass="24059" precursor="true">MTRRHPLHYLATILVLCALLFAALPAAASETPAKRGRASWYGDDLHGKKTASGEAFDMNALTAAHKTLPLGTVVRVTNLSNGRSVLVTVNDRGPYRGNRDIDVSYSAAKQLGIVKPGSATVRIEVLGDARGRPLDPDSAYFVRIRSYASKAEAERLVRKLEREGEAAVRVRARTENGRKRWMVCVGPFRDFDDARALRRHLMQRHADIDIVADRARD</sequence>
<evidence type="ECO:0000259" key="6">
    <source>
        <dbReference type="PROSITE" id="PS51724"/>
    </source>
</evidence>
<dbReference type="SUPFAM" id="SSF50685">
    <property type="entry name" value="Barwin-like endoglucanases"/>
    <property type="match status" value="1"/>
</dbReference>
<protein>
    <recommendedName>
        <fullName evidence="4">Probable endolytic peptidoglycan transglycosylase RlpA</fullName>
        <ecNumber evidence="4">4.2.2.-</ecNumber>
    </recommendedName>
</protein>
<keyword evidence="2 4" id="KW-0456">Lyase</keyword>
<evidence type="ECO:0000313" key="7">
    <source>
        <dbReference type="EMBL" id="MBG3878942.1"/>
    </source>
</evidence>
<dbReference type="Gene3D" id="3.30.70.1070">
    <property type="entry name" value="Sporulation related repeat"/>
    <property type="match status" value="1"/>
</dbReference>
<keyword evidence="3 4" id="KW-0961">Cell wall biogenesis/degradation</keyword>
<proteinExistence type="inferred from homology"/>
<dbReference type="Pfam" id="PF03330">
    <property type="entry name" value="DPBB_1"/>
    <property type="match status" value="1"/>
</dbReference>
<dbReference type="Gene3D" id="2.40.40.10">
    <property type="entry name" value="RlpA-like domain"/>
    <property type="match status" value="1"/>
</dbReference>
<feature type="domain" description="SPOR" evidence="6">
    <location>
        <begin position="134"/>
        <end position="215"/>
    </location>
</feature>
<dbReference type="EC" id="4.2.2.-" evidence="4"/>
<dbReference type="CDD" id="cd22268">
    <property type="entry name" value="DPBB_RlpA-like"/>
    <property type="match status" value="1"/>
</dbReference>
<dbReference type="PANTHER" id="PTHR34183">
    <property type="entry name" value="ENDOLYTIC PEPTIDOGLYCAN TRANSGLYCOSYLASE RLPA"/>
    <property type="match status" value="1"/>
</dbReference>
<dbReference type="EMBL" id="VRYY01000791">
    <property type="protein sequence ID" value="MBG3878942.1"/>
    <property type="molecule type" value="Genomic_DNA"/>
</dbReference>
<evidence type="ECO:0000256" key="1">
    <source>
        <dbReference type="ARBA" id="ARBA00022729"/>
    </source>
</evidence>
<dbReference type="PROSITE" id="PS51724">
    <property type="entry name" value="SPOR"/>
    <property type="match status" value="1"/>
</dbReference>
<dbReference type="PANTHER" id="PTHR34183:SF8">
    <property type="entry name" value="ENDOLYTIC PEPTIDOGLYCAN TRANSGLYCOSYLASE RLPA-RELATED"/>
    <property type="match status" value="1"/>
</dbReference>
<evidence type="ECO:0000256" key="2">
    <source>
        <dbReference type="ARBA" id="ARBA00023239"/>
    </source>
</evidence>